<dbReference type="EMBL" id="BK002367">
    <property type="protein sequence ID" value="DAA03873.1"/>
    <property type="molecule type" value="Genomic_DNA"/>
</dbReference>
<organism evidence="2">
    <name type="scientific">Drosophila melanogaster</name>
    <name type="common">Fruit fly</name>
    <dbReference type="NCBI Taxonomy" id="7227"/>
    <lineage>
        <taxon>Eukaryota</taxon>
        <taxon>Metazoa</taxon>
        <taxon>Ecdysozoa</taxon>
        <taxon>Arthropoda</taxon>
        <taxon>Hexapoda</taxon>
        <taxon>Insecta</taxon>
        <taxon>Pterygota</taxon>
        <taxon>Neoptera</taxon>
        <taxon>Endopterygota</taxon>
        <taxon>Diptera</taxon>
        <taxon>Brachycera</taxon>
        <taxon>Muscomorpha</taxon>
        <taxon>Ephydroidea</taxon>
        <taxon>Drosophilidae</taxon>
        <taxon>Drosophila</taxon>
        <taxon>Sophophora</taxon>
    </lineage>
</organism>
<reference evidence="2" key="1">
    <citation type="journal article" date="2003" name="Genome Biol.">
        <title>An integrated gene annotation and transcriptional profiling approach towards the full gene content of the Drosophila genome.</title>
        <authorList>
            <person name="Hild M."/>
            <person name="Beckmann B."/>
            <person name="Haas S.A."/>
            <person name="Koch B."/>
            <person name="Solovyev V."/>
            <person name="Busold C."/>
            <person name="Fellenberg K."/>
            <person name="Boutros M."/>
            <person name="Vingron M."/>
            <person name="Sauer F."/>
            <person name="Hoheisel J.D."/>
            <person name="Paro R."/>
        </authorList>
    </citation>
    <scope>NUCLEOTIDE SEQUENCE</scope>
</reference>
<feature type="compositionally biased region" description="Acidic residues" evidence="1">
    <location>
        <begin position="35"/>
        <end position="49"/>
    </location>
</feature>
<name>Q6IKJ9_DROME</name>
<sequence length="139" mass="14525">MLPGYPNWSFSALVMMRRHLACGGRNSRPQKDTVTDADADADADVDTDTDASVSAAPRPIDLAKPKRTEDNESCSPPKATNPGPHATIAATATPTAAETPAETATAAEPATGGKRKTDRAEASSGDLWPCLLYGFPQLS</sequence>
<dbReference type="HOGENOM" id="CLU_1972822_0_0_1"/>
<evidence type="ECO:0000313" key="2">
    <source>
        <dbReference type="EMBL" id="DAA03873.1"/>
    </source>
</evidence>
<feature type="compositionally biased region" description="Low complexity" evidence="1">
    <location>
        <begin position="86"/>
        <end position="111"/>
    </location>
</feature>
<gene>
    <name evidence="2" type="ORF">HDC12266</name>
</gene>
<evidence type="ECO:0000256" key="1">
    <source>
        <dbReference type="SAM" id="MobiDB-lite"/>
    </source>
</evidence>
<dbReference type="ExpressionAtlas" id="Q6IKJ9">
    <property type="expression patterns" value="baseline and differential"/>
</dbReference>
<dbReference type="AlphaFoldDB" id="Q6IKJ9"/>
<accession>Q6IKJ9</accession>
<dbReference type="VEuPathDB" id="VectorBase:FBgn0260713"/>
<feature type="compositionally biased region" description="Basic and acidic residues" evidence="1">
    <location>
        <begin position="61"/>
        <end position="70"/>
    </location>
</feature>
<protein>
    <submittedName>
        <fullName evidence="2">HDC12266</fullName>
    </submittedName>
</protein>
<dbReference type="Bgee" id="FBgn0260713">
    <property type="expression patterns" value="Expressed in pupa"/>
</dbReference>
<feature type="region of interest" description="Disordered" evidence="1">
    <location>
        <begin position="23"/>
        <end position="126"/>
    </location>
</feature>
<proteinExistence type="predicted"/>